<sequence>MHDDSHFIGVSRVVRDTVRDSQRLNVAVTIFVLQTFAVQRSTTGSPANQETASLLVASLPAQVAIRWNPNME</sequence>
<protein>
    <submittedName>
        <fullName evidence="1">Uncharacterized protein</fullName>
    </submittedName>
</protein>
<dbReference type="AlphaFoldDB" id="A0A379WER4"/>
<dbReference type="Proteomes" id="UP000255509">
    <property type="component" value="Unassembled WGS sequence"/>
</dbReference>
<evidence type="ECO:0000313" key="2">
    <source>
        <dbReference type="Proteomes" id="UP000255509"/>
    </source>
</evidence>
<organism evidence="1 2">
    <name type="scientific">Salmonella enterica I</name>
    <dbReference type="NCBI Taxonomy" id="59201"/>
    <lineage>
        <taxon>Bacteria</taxon>
        <taxon>Pseudomonadati</taxon>
        <taxon>Pseudomonadota</taxon>
        <taxon>Gammaproteobacteria</taxon>
        <taxon>Enterobacterales</taxon>
        <taxon>Enterobacteriaceae</taxon>
        <taxon>Salmonella</taxon>
    </lineage>
</organism>
<accession>A0A379WER4</accession>
<proteinExistence type="predicted"/>
<dbReference type="EMBL" id="UGXS01000004">
    <property type="protein sequence ID" value="SUH17722.1"/>
    <property type="molecule type" value="Genomic_DNA"/>
</dbReference>
<evidence type="ECO:0000313" key="1">
    <source>
        <dbReference type="EMBL" id="SUH17722.1"/>
    </source>
</evidence>
<gene>
    <name evidence="1" type="ORF">NCTC8258_05525</name>
</gene>
<name>A0A379WER4_SALET</name>
<reference evidence="1 2" key="1">
    <citation type="submission" date="2018-06" db="EMBL/GenBank/DDBJ databases">
        <authorList>
            <consortium name="Pathogen Informatics"/>
            <person name="Doyle S."/>
        </authorList>
    </citation>
    <scope>NUCLEOTIDE SEQUENCE [LARGE SCALE GENOMIC DNA]</scope>
    <source>
        <strain evidence="1 2">NCTC8258</strain>
    </source>
</reference>